<name>X6M3N0_RETFI</name>
<comment type="caution">
    <text evidence="1">The sequence shown here is derived from an EMBL/GenBank/DDBJ whole genome shotgun (WGS) entry which is preliminary data.</text>
</comment>
<dbReference type="EMBL" id="ASPP01025368">
    <property type="protein sequence ID" value="ETO08077.1"/>
    <property type="molecule type" value="Genomic_DNA"/>
</dbReference>
<proteinExistence type="predicted"/>
<protein>
    <submittedName>
        <fullName evidence="1">Uncharacterized protein</fullName>
    </submittedName>
</protein>
<gene>
    <name evidence="1" type="ORF">RFI_29310</name>
</gene>
<evidence type="ECO:0000313" key="2">
    <source>
        <dbReference type="Proteomes" id="UP000023152"/>
    </source>
</evidence>
<evidence type="ECO:0000313" key="1">
    <source>
        <dbReference type="EMBL" id="ETO08077.1"/>
    </source>
</evidence>
<accession>X6M3N0</accession>
<dbReference type="Proteomes" id="UP000023152">
    <property type="component" value="Unassembled WGS sequence"/>
</dbReference>
<reference evidence="1 2" key="1">
    <citation type="journal article" date="2013" name="Curr. Biol.">
        <title>The Genome of the Foraminiferan Reticulomyxa filosa.</title>
        <authorList>
            <person name="Glockner G."/>
            <person name="Hulsmann N."/>
            <person name="Schleicher M."/>
            <person name="Noegel A.A."/>
            <person name="Eichinger L."/>
            <person name="Gallinger C."/>
            <person name="Pawlowski J."/>
            <person name="Sierra R."/>
            <person name="Euteneuer U."/>
            <person name="Pillet L."/>
            <person name="Moustafa A."/>
            <person name="Platzer M."/>
            <person name="Groth M."/>
            <person name="Szafranski K."/>
            <person name="Schliwa M."/>
        </authorList>
    </citation>
    <scope>NUCLEOTIDE SEQUENCE [LARGE SCALE GENOMIC DNA]</scope>
</reference>
<organism evidence="1 2">
    <name type="scientific">Reticulomyxa filosa</name>
    <dbReference type="NCBI Taxonomy" id="46433"/>
    <lineage>
        <taxon>Eukaryota</taxon>
        <taxon>Sar</taxon>
        <taxon>Rhizaria</taxon>
        <taxon>Retaria</taxon>
        <taxon>Foraminifera</taxon>
        <taxon>Monothalamids</taxon>
        <taxon>Reticulomyxidae</taxon>
        <taxon>Reticulomyxa</taxon>
    </lineage>
</organism>
<dbReference type="AlphaFoldDB" id="X6M3N0"/>
<feature type="non-terminal residue" evidence="1">
    <location>
        <position position="127"/>
    </location>
</feature>
<keyword evidence="2" id="KW-1185">Reference proteome</keyword>
<sequence>MMIVNNNKRKYRWEKDPYNQWLKGELKKVKANVRAGKDINETVGIDMKFGLEVVKRGWKGPTFCIVAMMGYGLVRLRFDDQYLAKRMNECQSYEQFETMVQKIEWVRPGFKDDLFASYERWLQDASF</sequence>